<evidence type="ECO:0000313" key="1">
    <source>
        <dbReference type="Ensembl" id="ENSCINP00000036112.1"/>
    </source>
</evidence>
<organism evidence="1 2">
    <name type="scientific">Ciona intestinalis</name>
    <name type="common">Transparent sea squirt</name>
    <name type="synonym">Ascidia intestinalis</name>
    <dbReference type="NCBI Taxonomy" id="7719"/>
    <lineage>
        <taxon>Eukaryota</taxon>
        <taxon>Metazoa</taxon>
        <taxon>Chordata</taxon>
        <taxon>Tunicata</taxon>
        <taxon>Ascidiacea</taxon>
        <taxon>Phlebobranchia</taxon>
        <taxon>Cionidae</taxon>
        <taxon>Ciona</taxon>
    </lineage>
</organism>
<evidence type="ECO:0000313" key="2">
    <source>
        <dbReference type="Proteomes" id="UP000008144"/>
    </source>
</evidence>
<reference evidence="1" key="3">
    <citation type="submission" date="2025-09" db="UniProtKB">
        <authorList>
            <consortium name="Ensembl"/>
        </authorList>
    </citation>
    <scope>IDENTIFICATION</scope>
</reference>
<dbReference type="AlphaFoldDB" id="H2Y2H7"/>
<dbReference type="InParanoid" id="H2Y2H7"/>
<dbReference type="HOGENOM" id="CLU_2811620_0_0_1"/>
<accession>H2Y2H7</accession>
<dbReference type="Proteomes" id="UP000008144">
    <property type="component" value="Unassembled WGS sequence"/>
</dbReference>
<proteinExistence type="predicted"/>
<keyword evidence="2" id="KW-1185">Reference proteome</keyword>
<dbReference type="Ensembl" id="ENSCINT00000036010.1">
    <property type="protein sequence ID" value="ENSCINP00000036112.1"/>
    <property type="gene ID" value="ENSCING00000020155.1"/>
</dbReference>
<sequence>MPTSAKCMNKHSQSSVNTNEGTIKLTIHTTTRGLITLPLQKIFLASKNEENIIDFNKKKTYPRELPS</sequence>
<protein>
    <submittedName>
        <fullName evidence="1">Uncharacterized protein</fullName>
    </submittedName>
</protein>
<reference evidence="2" key="1">
    <citation type="journal article" date="2002" name="Science">
        <title>The draft genome of Ciona intestinalis: insights into chordate and vertebrate origins.</title>
        <authorList>
            <person name="Dehal P."/>
            <person name="Satou Y."/>
            <person name="Campbell R.K."/>
            <person name="Chapman J."/>
            <person name="Degnan B."/>
            <person name="De Tomaso A."/>
            <person name="Davidson B."/>
            <person name="Di Gregorio A."/>
            <person name="Gelpke M."/>
            <person name="Goodstein D.M."/>
            <person name="Harafuji N."/>
            <person name="Hastings K.E."/>
            <person name="Ho I."/>
            <person name="Hotta K."/>
            <person name="Huang W."/>
            <person name="Kawashima T."/>
            <person name="Lemaire P."/>
            <person name="Martinez D."/>
            <person name="Meinertzhagen I.A."/>
            <person name="Necula S."/>
            <person name="Nonaka M."/>
            <person name="Putnam N."/>
            <person name="Rash S."/>
            <person name="Saiga H."/>
            <person name="Satake M."/>
            <person name="Terry A."/>
            <person name="Yamada L."/>
            <person name="Wang H.G."/>
            <person name="Awazu S."/>
            <person name="Azumi K."/>
            <person name="Boore J."/>
            <person name="Branno M."/>
            <person name="Chin-Bow S."/>
            <person name="DeSantis R."/>
            <person name="Doyle S."/>
            <person name="Francino P."/>
            <person name="Keys D.N."/>
            <person name="Haga S."/>
            <person name="Hayashi H."/>
            <person name="Hino K."/>
            <person name="Imai K.S."/>
            <person name="Inaba K."/>
            <person name="Kano S."/>
            <person name="Kobayashi K."/>
            <person name="Kobayashi M."/>
            <person name="Lee B.I."/>
            <person name="Makabe K.W."/>
            <person name="Manohar C."/>
            <person name="Matassi G."/>
            <person name="Medina M."/>
            <person name="Mochizuki Y."/>
            <person name="Mount S."/>
            <person name="Morishita T."/>
            <person name="Miura S."/>
            <person name="Nakayama A."/>
            <person name="Nishizaka S."/>
            <person name="Nomoto H."/>
            <person name="Ohta F."/>
            <person name="Oishi K."/>
            <person name="Rigoutsos I."/>
            <person name="Sano M."/>
            <person name="Sasaki A."/>
            <person name="Sasakura Y."/>
            <person name="Shoguchi E."/>
            <person name="Shin-i T."/>
            <person name="Spagnuolo A."/>
            <person name="Stainier D."/>
            <person name="Suzuki M.M."/>
            <person name="Tassy O."/>
            <person name="Takatori N."/>
            <person name="Tokuoka M."/>
            <person name="Yagi K."/>
            <person name="Yoshizaki F."/>
            <person name="Wada S."/>
            <person name="Zhang C."/>
            <person name="Hyatt P.D."/>
            <person name="Larimer F."/>
            <person name="Detter C."/>
            <person name="Doggett N."/>
            <person name="Glavina T."/>
            <person name="Hawkins T."/>
            <person name="Richardson P."/>
            <person name="Lucas S."/>
            <person name="Kohara Y."/>
            <person name="Levine M."/>
            <person name="Satoh N."/>
            <person name="Rokhsar D.S."/>
        </authorList>
    </citation>
    <scope>NUCLEOTIDE SEQUENCE [LARGE SCALE GENOMIC DNA]</scope>
</reference>
<name>H2Y2H7_CIOIN</name>
<reference evidence="1" key="2">
    <citation type="submission" date="2025-08" db="UniProtKB">
        <authorList>
            <consortium name="Ensembl"/>
        </authorList>
    </citation>
    <scope>IDENTIFICATION</scope>
</reference>